<dbReference type="InterPro" id="IPR016163">
    <property type="entry name" value="Ald_DH_C"/>
</dbReference>
<dbReference type="EMBL" id="JAGGLR010000031">
    <property type="protein sequence ID" value="MBP2067498.1"/>
    <property type="molecule type" value="Genomic_DNA"/>
</dbReference>
<dbReference type="PROSITE" id="PS00070">
    <property type="entry name" value="ALDEHYDE_DEHYDR_CYS"/>
    <property type="match status" value="1"/>
</dbReference>
<dbReference type="EC" id="1.2.1.8" evidence="7"/>
<dbReference type="GO" id="GO:0019145">
    <property type="term" value="F:aminobutyraldehyde dehydrogenase (NAD+) activity"/>
    <property type="evidence" value="ECO:0007669"/>
    <property type="project" value="UniProtKB-EC"/>
</dbReference>
<dbReference type="Proteomes" id="UP000756710">
    <property type="component" value="Unassembled WGS sequence"/>
</dbReference>
<reference evidence="6" key="1">
    <citation type="submission" date="2014-05" db="EMBL/GenBank/DDBJ databases">
        <authorList>
            <person name="Horn Fabian"/>
        </authorList>
    </citation>
    <scope>NUCLEOTIDE SEQUENCE</scope>
</reference>
<dbReference type="Gene3D" id="3.40.605.10">
    <property type="entry name" value="Aldehyde Dehydrogenase, Chain A, domain 1"/>
    <property type="match status" value="1"/>
</dbReference>
<evidence type="ECO:0000256" key="1">
    <source>
        <dbReference type="ARBA" id="ARBA00023002"/>
    </source>
</evidence>
<keyword evidence="2" id="KW-0520">NAD</keyword>
<dbReference type="EC" id="1.2.1.19" evidence="7"/>
<dbReference type="InterPro" id="IPR016161">
    <property type="entry name" value="Ald_DH/histidinol_DH"/>
</dbReference>
<evidence type="ECO:0000256" key="2">
    <source>
        <dbReference type="ARBA" id="ARBA00023027"/>
    </source>
</evidence>
<comment type="similarity">
    <text evidence="4">Belongs to the aldehyde dehydrogenase family.</text>
</comment>
<organism evidence="6">
    <name type="scientific">Streptomyces iranensis</name>
    <dbReference type="NCBI Taxonomy" id="576784"/>
    <lineage>
        <taxon>Bacteria</taxon>
        <taxon>Bacillati</taxon>
        <taxon>Actinomycetota</taxon>
        <taxon>Actinomycetes</taxon>
        <taxon>Kitasatosporales</taxon>
        <taxon>Streptomycetaceae</taxon>
        <taxon>Streptomyces</taxon>
        <taxon>Streptomyces violaceusniger group</taxon>
    </lineage>
</organism>
<keyword evidence="8" id="KW-1185">Reference proteome</keyword>
<gene>
    <name evidence="7" type="ORF">J2Z30_008564</name>
    <name evidence="6" type="ORF">SIRAN9525</name>
</gene>
<dbReference type="HOGENOM" id="CLU_005391_0_1_11"/>
<evidence type="ECO:0000313" key="8">
    <source>
        <dbReference type="Proteomes" id="UP000756710"/>
    </source>
</evidence>
<dbReference type="InterPro" id="IPR015657">
    <property type="entry name" value="Aminobutyraldehyde_DH"/>
</dbReference>
<feature type="domain" description="Aldehyde dehydrogenase" evidence="5">
    <location>
        <begin position="21"/>
        <end position="472"/>
    </location>
</feature>
<keyword evidence="1 4" id="KW-0560">Oxidoreductase</keyword>
<accession>A0A061A5B6</accession>
<dbReference type="NCBIfam" id="NF010000">
    <property type="entry name" value="PRK13473.1"/>
    <property type="match status" value="1"/>
</dbReference>
<evidence type="ECO:0000256" key="4">
    <source>
        <dbReference type="RuleBase" id="RU003345"/>
    </source>
</evidence>
<dbReference type="PANTHER" id="PTHR11699">
    <property type="entry name" value="ALDEHYDE DEHYDROGENASE-RELATED"/>
    <property type="match status" value="1"/>
</dbReference>
<dbReference type="SUPFAM" id="SSF53720">
    <property type="entry name" value="ALDH-like"/>
    <property type="match status" value="1"/>
</dbReference>
<dbReference type="PROSITE" id="PS00687">
    <property type="entry name" value="ALDEHYDE_DEHYDR_GLU"/>
    <property type="match status" value="1"/>
</dbReference>
<evidence type="ECO:0000256" key="3">
    <source>
        <dbReference type="PROSITE-ProRule" id="PRU10007"/>
    </source>
</evidence>
<dbReference type="Gene3D" id="3.40.309.10">
    <property type="entry name" value="Aldehyde Dehydrogenase, Chain A, domain 2"/>
    <property type="match status" value="1"/>
</dbReference>
<sequence length="479" mass="51190">MTTTDLSMFIAGNAVPAVSGKTEDVLNPATGETIATVPLGGKEDVDRAVAAADAAFWGWAETPPAERARPLLRLADRVEEHAEEIAALESANVGKPLHIAREEVDFAVDNFRFFAGAARVLEGKAAGEYSPTHTSFIRRDPLGVVGSVAPWNFPLVMAVWKIGPALMTGNTLVLKPSEQTPLTALRLAELAADLFPEGVLNVVTGHGDTVGAAITGHPRVRMTSLTGDTSTGKRVAVAASGNLKRLHLELGGKAPVLVFEDADIELAVRKIREGGYGNSGQDCMAASRVYVAESIHDDFASELAKAVADIRMGDPRLPATEMGPVISQAHRDRVAGFVDRALEEGHAELAVGGPADGPGFWYRPTLLVGAPQRSEIVQREVFGPVVTTTPFADEEQALAWANDIEYGLAASVFTSSVSRSMRAARRLQFGTVWINEHLPIVSEMPHGGFKQSGHGNDMSMYSLEEYTEIKHVMVNLVEG</sequence>
<dbReference type="RefSeq" id="WP_107073443.1">
    <property type="nucleotide sequence ID" value="NZ_BAABDR010000023.1"/>
</dbReference>
<evidence type="ECO:0000313" key="6">
    <source>
        <dbReference type="EMBL" id="CDR17539.1"/>
    </source>
</evidence>
<evidence type="ECO:0000313" key="7">
    <source>
        <dbReference type="EMBL" id="MBP2067498.1"/>
    </source>
</evidence>
<dbReference type="EMBL" id="LK022848">
    <property type="protein sequence ID" value="CDR17539.1"/>
    <property type="molecule type" value="Genomic_DNA"/>
</dbReference>
<protein>
    <submittedName>
        <fullName evidence="7">Betaine-aldehyde dehydrogenase/aminobutyraldehyde dehydrogenase</fullName>
        <ecNumber evidence="7">1.2.1.19</ecNumber>
        <ecNumber evidence="7">1.2.1.8</ecNumber>
    </submittedName>
    <submittedName>
        <fullName evidence="6">Gamma-aminobutyraldehyde dehydrogenase</fullName>
    </submittedName>
</protein>
<dbReference type="InterPro" id="IPR015590">
    <property type="entry name" value="Aldehyde_DH_dom"/>
</dbReference>
<dbReference type="GO" id="GO:0008802">
    <property type="term" value="F:betaine-aldehyde dehydrogenase (NAD+) activity"/>
    <property type="evidence" value="ECO:0007669"/>
    <property type="project" value="UniProtKB-EC"/>
</dbReference>
<reference evidence="7 8" key="2">
    <citation type="submission" date="2021-03" db="EMBL/GenBank/DDBJ databases">
        <title>Genomic Encyclopedia of Type Strains, Phase IV (KMG-IV): sequencing the most valuable type-strain genomes for metagenomic binning, comparative biology and taxonomic classification.</title>
        <authorList>
            <person name="Goeker M."/>
        </authorList>
    </citation>
    <scope>NUCLEOTIDE SEQUENCE [LARGE SCALE GENOMIC DNA]</scope>
    <source>
        <strain evidence="7 8">DSM 41954</strain>
    </source>
</reference>
<dbReference type="CDD" id="cd07092">
    <property type="entry name" value="ALDH_ABALDH-YdcW"/>
    <property type="match status" value="1"/>
</dbReference>
<dbReference type="FunFam" id="3.40.309.10:FF:000010">
    <property type="entry name" value="Gamma-aminobutyraldehyde dehydrogenase"/>
    <property type="match status" value="1"/>
</dbReference>
<dbReference type="FunFam" id="3.40.605.10:FF:000001">
    <property type="entry name" value="Aldehyde dehydrogenase 1"/>
    <property type="match status" value="1"/>
</dbReference>
<evidence type="ECO:0000259" key="5">
    <source>
        <dbReference type="Pfam" id="PF00171"/>
    </source>
</evidence>
<proteinExistence type="inferred from homology"/>
<dbReference type="Pfam" id="PF00171">
    <property type="entry name" value="Aldedh"/>
    <property type="match status" value="1"/>
</dbReference>
<dbReference type="InterPro" id="IPR016162">
    <property type="entry name" value="Ald_DH_N"/>
</dbReference>
<dbReference type="InterPro" id="IPR016160">
    <property type="entry name" value="Ald_DH_CS_CYS"/>
</dbReference>
<name>A0A061A5B6_9ACTN</name>
<dbReference type="AlphaFoldDB" id="A0A061A5B6"/>
<feature type="active site" evidence="3">
    <location>
        <position position="249"/>
    </location>
</feature>
<dbReference type="InterPro" id="IPR029510">
    <property type="entry name" value="Ald_DH_CS_GLU"/>
</dbReference>